<dbReference type="AlphaFoldDB" id="A0A382H7F4"/>
<evidence type="ECO:0000313" key="2">
    <source>
        <dbReference type="EMBL" id="SVB83226.1"/>
    </source>
</evidence>
<dbReference type="PANTHER" id="PTHR37477:SF1">
    <property type="entry name" value="COBALT-PRECORRIN-5A HYDROLASE"/>
    <property type="match status" value="1"/>
</dbReference>
<protein>
    <recommendedName>
        <fullName evidence="1">Cobalamin synthesis G N-terminal domain-containing protein</fullName>
    </recommendedName>
</protein>
<organism evidence="2">
    <name type="scientific">marine metagenome</name>
    <dbReference type="NCBI Taxonomy" id="408172"/>
    <lineage>
        <taxon>unclassified sequences</taxon>
        <taxon>metagenomes</taxon>
        <taxon>ecological metagenomes</taxon>
    </lineage>
</organism>
<dbReference type="PANTHER" id="PTHR37477">
    <property type="entry name" value="COBALT-PRECORRIN-5A HYDROLASE"/>
    <property type="match status" value="1"/>
</dbReference>
<dbReference type="SUPFAM" id="SSF159672">
    <property type="entry name" value="CbiG N-terminal domain-like"/>
    <property type="match status" value="1"/>
</dbReference>
<evidence type="ECO:0000259" key="1">
    <source>
        <dbReference type="Pfam" id="PF11760"/>
    </source>
</evidence>
<dbReference type="Gene3D" id="3.40.50.11220">
    <property type="match status" value="1"/>
</dbReference>
<sequence length="94" mass="10525">MTRTAIVAISRNGAALGRKLAKRLANDPTLYLDRRFLDEEDNAIAFDLPARPLVQRVFQESDQLVLFMPVGVTVRLLAPCLDHKHRDPAVVCVD</sequence>
<accession>A0A382H7F4</accession>
<feature type="domain" description="Cobalamin synthesis G N-terminal" evidence="1">
    <location>
        <begin position="54"/>
        <end position="94"/>
    </location>
</feature>
<dbReference type="Pfam" id="PF11760">
    <property type="entry name" value="CbiG_N"/>
    <property type="match status" value="1"/>
</dbReference>
<feature type="non-terminal residue" evidence="2">
    <location>
        <position position="94"/>
    </location>
</feature>
<dbReference type="EMBL" id="UINC01059612">
    <property type="protein sequence ID" value="SVB83226.1"/>
    <property type="molecule type" value="Genomic_DNA"/>
</dbReference>
<gene>
    <name evidence="2" type="ORF">METZ01_LOCUS236080</name>
</gene>
<dbReference type="InterPro" id="IPR052553">
    <property type="entry name" value="CbiG_hydrolase"/>
</dbReference>
<reference evidence="2" key="1">
    <citation type="submission" date="2018-05" db="EMBL/GenBank/DDBJ databases">
        <authorList>
            <person name="Lanie J.A."/>
            <person name="Ng W.-L."/>
            <person name="Kazmierczak K.M."/>
            <person name="Andrzejewski T.M."/>
            <person name="Davidsen T.M."/>
            <person name="Wayne K.J."/>
            <person name="Tettelin H."/>
            <person name="Glass J.I."/>
            <person name="Rusch D."/>
            <person name="Podicherti R."/>
            <person name="Tsui H.-C.T."/>
            <person name="Winkler M.E."/>
        </authorList>
    </citation>
    <scope>NUCLEOTIDE SEQUENCE</scope>
</reference>
<name>A0A382H7F4_9ZZZZ</name>
<dbReference type="InterPro" id="IPR038029">
    <property type="entry name" value="GbiG_N_sf"/>
</dbReference>
<proteinExistence type="predicted"/>
<dbReference type="InterPro" id="IPR021744">
    <property type="entry name" value="CbiG_N"/>
</dbReference>